<name>T0ISX1_9SPHN</name>
<evidence type="ECO:0008006" key="3">
    <source>
        <dbReference type="Google" id="ProtNLM"/>
    </source>
</evidence>
<comment type="caution">
    <text evidence="1">The sequence shown here is derived from an EMBL/GenBank/DDBJ whole genome shotgun (WGS) entry which is preliminary data.</text>
</comment>
<dbReference type="EMBL" id="AUWY01000082">
    <property type="protein sequence ID" value="EQB31950.1"/>
    <property type="molecule type" value="Genomic_DNA"/>
</dbReference>
<dbReference type="Pfam" id="PF10076">
    <property type="entry name" value="Phage_Mu_Gp48"/>
    <property type="match status" value="1"/>
</dbReference>
<dbReference type="InterPro" id="IPR018755">
    <property type="entry name" value="Phage_Mu_Gp48"/>
</dbReference>
<dbReference type="PATRIC" id="fig|1346791.3.peg.2309"/>
<organism evidence="1 2">
    <name type="scientific">Sphingobium ummariense RL-3</name>
    <dbReference type="NCBI Taxonomy" id="1346791"/>
    <lineage>
        <taxon>Bacteria</taxon>
        <taxon>Pseudomonadati</taxon>
        <taxon>Pseudomonadota</taxon>
        <taxon>Alphaproteobacteria</taxon>
        <taxon>Sphingomonadales</taxon>
        <taxon>Sphingomonadaceae</taxon>
        <taxon>Sphingobium</taxon>
    </lineage>
</organism>
<dbReference type="Proteomes" id="UP000015523">
    <property type="component" value="Unassembled WGS sequence"/>
</dbReference>
<gene>
    <name evidence="1" type="ORF">M529_12000</name>
</gene>
<evidence type="ECO:0000313" key="1">
    <source>
        <dbReference type="EMBL" id="EQB31950.1"/>
    </source>
</evidence>
<sequence>MGVMTASDYFGQLQALLPSGAAWPRDPDADLTALIRAEAEELARLDARAQQLLDEADPRTAYELLPDWERVLGLPDPCTAAATTVAARQMACWRKLAYQAGQTRAFYIAAAATLGYEIAIHEFDPNVDDYDASLAAEVAAGRWRYIWRVDVLNAGSMDYMVAGDPAGSALLEGELALDLECIFRGAKPAHTHVIFTYPDDDDAAEVLLESGAWRLLESGGRLLLEEQD</sequence>
<accession>T0ISX1</accession>
<dbReference type="STRING" id="1346791.M529_12000"/>
<protein>
    <recommendedName>
        <fullName evidence="3">Phage tail protein</fullName>
    </recommendedName>
</protein>
<evidence type="ECO:0000313" key="2">
    <source>
        <dbReference type="Proteomes" id="UP000015523"/>
    </source>
</evidence>
<keyword evidence="2" id="KW-1185">Reference proteome</keyword>
<reference evidence="1 2" key="1">
    <citation type="journal article" date="2013" name="Genome Announc.">
        <title>Draft Genome Sequence of Sphingobium ummariense Strain RL-3, a Hexachlorocyclohexane-Degrading Bacterium.</title>
        <authorList>
            <person name="Kohli P."/>
            <person name="Dua A."/>
            <person name="Sangwan N."/>
            <person name="Oldach P."/>
            <person name="Khurana J.P."/>
            <person name="Lal R."/>
        </authorList>
    </citation>
    <scope>NUCLEOTIDE SEQUENCE [LARGE SCALE GENOMIC DNA]</scope>
    <source>
        <strain evidence="1 2">RL-3</strain>
    </source>
</reference>
<proteinExistence type="predicted"/>
<dbReference type="eggNOG" id="COG3778">
    <property type="taxonomic scope" value="Bacteria"/>
</dbReference>
<dbReference type="AlphaFoldDB" id="T0ISX1"/>